<dbReference type="GO" id="GO:0016787">
    <property type="term" value="F:hydrolase activity"/>
    <property type="evidence" value="ECO:0007669"/>
    <property type="project" value="UniProtKB-KW"/>
</dbReference>
<keyword evidence="2" id="KW-0378">Hydrolase</keyword>
<name>A0A0G0K4K3_9BACT</name>
<sequence length="176" mass="19810">MYGARGYHRYEFEVNGKAVHTGSRYKKGVNAISNMVKFIESVEAQELPRSKNKLFPFGARLTFSIISGGRAINMIPDSCISKLDVRTIPEMKKKDVDEIIIKHITRLKKKNPEFDVNFRYLTGQEAYAISENDNLIKSLDFAVKRSMGSTLKHTASGPAHVGNLLFECGISRNILI</sequence>
<organism evidence="4 5">
    <name type="scientific">Candidatus Woesebacteria bacterium GW2011_GWA1_37_8</name>
    <dbReference type="NCBI Taxonomy" id="1618546"/>
    <lineage>
        <taxon>Bacteria</taxon>
        <taxon>Candidatus Woeseibacteriota</taxon>
    </lineage>
</organism>
<dbReference type="Pfam" id="PF07687">
    <property type="entry name" value="M20_dimer"/>
    <property type="match status" value="1"/>
</dbReference>
<proteinExistence type="predicted"/>
<evidence type="ECO:0000256" key="2">
    <source>
        <dbReference type="ARBA" id="ARBA00022801"/>
    </source>
</evidence>
<dbReference type="Proteomes" id="UP000034603">
    <property type="component" value="Unassembled WGS sequence"/>
</dbReference>
<dbReference type="SUPFAM" id="SSF55031">
    <property type="entry name" value="Bacterial exopeptidase dimerisation domain"/>
    <property type="match status" value="1"/>
</dbReference>
<evidence type="ECO:0000259" key="3">
    <source>
        <dbReference type="Pfam" id="PF07687"/>
    </source>
</evidence>
<dbReference type="InterPro" id="IPR036264">
    <property type="entry name" value="Bact_exopeptidase_dim_dom"/>
</dbReference>
<evidence type="ECO:0000256" key="1">
    <source>
        <dbReference type="ARBA" id="ARBA00022723"/>
    </source>
</evidence>
<dbReference type="Gene3D" id="3.40.630.10">
    <property type="entry name" value="Zn peptidases"/>
    <property type="match status" value="1"/>
</dbReference>
<evidence type="ECO:0000313" key="5">
    <source>
        <dbReference type="Proteomes" id="UP000034603"/>
    </source>
</evidence>
<dbReference type="Gene3D" id="3.30.70.360">
    <property type="match status" value="1"/>
</dbReference>
<dbReference type="AlphaFoldDB" id="A0A0G0K4K3"/>
<feature type="domain" description="Peptidase M20 dimerisation" evidence="3">
    <location>
        <begin position="2"/>
        <end position="110"/>
    </location>
</feature>
<dbReference type="InterPro" id="IPR050072">
    <property type="entry name" value="Peptidase_M20A"/>
</dbReference>
<reference evidence="4 5" key="1">
    <citation type="journal article" date="2015" name="Nature">
        <title>rRNA introns, odd ribosomes, and small enigmatic genomes across a large radiation of phyla.</title>
        <authorList>
            <person name="Brown C.T."/>
            <person name="Hug L.A."/>
            <person name="Thomas B.C."/>
            <person name="Sharon I."/>
            <person name="Castelle C.J."/>
            <person name="Singh A."/>
            <person name="Wilkins M.J."/>
            <person name="Williams K.H."/>
            <person name="Banfield J.F."/>
        </authorList>
    </citation>
    <scope>NUCLEOTIDE SEQUENCE [LARGE SCALE GENOMIC DNA]</scope>
</reference>
<protein>
    <submittedName>
        <fullName evidence="4">Acetylornithine deacetylase or succinyl-diaminopimelate desuccinylase</fullName>
    </submittedName>
</protein>
<gene>
    <name evidence="4" type="ORF">US62_C0035G0011</name>
</gene>
<comment type="caution">
    <text evidence="4">The sequence shown here is derived from an EMBL/GenBank/DDBJ whole genome shotgun (WGS) entry which is preliminary data.</text>
</comment>
<dbReference type="PANTHER" id="PTHR43808">
    <property type="entry name" value="ACETYLORNITHINE DEACETYLASE"/>
    <property type="match status" value="1"/>
</dbReference>
<accession>A0A0G0K4K3</accession>
<dbReference type="InterPro" id="IPR011650">
    <property type="entry name" value="Peptidase_M20_dimer"/>
</dbReference>
<keyword evidence="1" id="KW-0479">Metal-binding</keyword>
<evidence type="ECO:0000313" key="4">
    <source>
        <dbReference type="EMBL" id="KKQ44034.1"/>
    </source>
</evidence>
<dbReference type="EMBL" id="LBTR01000035">
    <property type="protein sequence ID" value="KKQ44034.1"/>
    <property type="molecule type" value="Genomic_DNA"/>
</dbReference>